<dbReference type="AlphaFoldDB" id="A0A2X4SXC1"/>
<name>A0A2X4SXC1_SALER</name>
<evidence type="ECO:0000313" key="1">
    <source>
        <dbReference type="EMBL" id="SQI19396.1"/>
    </source>
</evidence>
<reference evidence="1 2" key="1">
    <citation type="submission" date="2018-06" db="EMBL/GenBank/DDBJ databases">
        <authorList>
            <consortium name="Pathogen Informatics"/>
            <person name="Doyle S."/>
        </authorList>
    </citation>
    <scope>NUCLEOTIDE SEQUENCE [LARGE SCALE GENOMIC DNA]</scope>
    <source>
        <strain evidence="1 2">NCTC7307</strain>
    </source>
</reference>
<evidence type="ECO:0000313" key="2">
    <source>
        <dbReference type="Proteomes" id="UP000248731"/>
    </source>
</evidence>
<proteinExistence type="predicted"/>
<gene>
    <name evidence="1" type="ORF">NCTC7307_00155</name>
</gene>
<sequence>MHHDWFELDNGQLLITTEDDSHPDNFVMDVSEVINYPESSDTVYQLRMREVLDTTRVAIPNGECTK</sequence>
<accession>A0A2X4SXC1</accession>
<protein>
    <submittedName>
        <fullName evidence="1">Uncharacterized protein</fullName>
    </submittedName>
</protein>
<dbReference type="Proteomes" id="UP000248731">
    <property type="component" value="Chromosome 1"/>
</dbReference>
<dbReference type="EMBL" id="LS483466">
    <property type="protein sequence ID" value="SQI19396.1"/>
    <property type="molecule type" value="Genomic_DNA"/>
</dbReference>
<organism evidence="1 2">
    <name type="scientific">Salmonella enterica subsp. arizonae</name>
    <dbReference type="NCBI Taxonomy" id="59203"/>
    <lineage>
        <taxon>Bacteria</taxon>
        <taxon>Pseudomonadati</taxon>
        <taxon>Pseudomonadota</taxon>
        <taxon>Gammaproteobacteria</taxon>
        <taxon>Enterobacterales</taxon>
        <taxon>Enterobacteriaceae</taxon>
        <taxon>Salmonella</taxon>
    </lineage>
</organism>
<keyword evidence="2" id="KW-1185">Reference proteome</keyword>